<feature type="region of interest" description="Disordered" evidence="1">
    <location>
        <begin position="1"/>
        <end position="66"/>
    </location>
</feature>
<dbReference type="EMBL" id="ML996510">
    <property type="protein sequence ID" value="KAF2726422.1"/>
    <property type="molecule type" value="Genomic_DNA"/>
</dbReference>
<feature type="compositionally biased region" description="Low complexity" evidence="1">
    <location>
        <begin position="1"/>
        <end position="13"/>
    </location>
</feature>
<sequence>MQGSPPQTPSSQSRAKKRSGQRLNSPSIVEIDSGVSEYETDDAEQNPRAKKGKKGHAEPTQESEKRLRTSGIGYDWVRFETIPGYLADEVHRRRYSVYWLYGSLLRRTRDDTTWFLCKYCHLQTSNNALIKIQNGLSGITNHFRARHNPEYIRIVQIGVTAINPQEGISSLLKVFDPHDPMQQVLHSKTVSIFNKDLLNKKGGV</sequence>
<dbReference type="Proteomes" id="UP000799444">
    <property type="component" value="Unassembled WGS sequence"/>
</dbReference>
<reference evidence="2" key="1">
    <citation type="journal article" date="2020" name="Stud. Mycol.">
        <title>101 Dothideomycetes genomes: a test case for predicting lifestyles and emergence of pathogens.</title>
        <authorList>
            <person name="Haridas S."/>
            <person name="Albert R."/>
            <person name="Binder M."/>
            <person name="Bloem J."/>
            <person name="Labutti K."/>
            <person name="Salamov A."/>
            <person name="Andreopoulos B."/>
            <person name="Baker S."/>
            <person name="Barry K."/>
            <person name="Bills G."/>
            <person name="Bluhm B."/>
            <person name="Cannon C."/>
            <person name="Castanera R."/>
            <person name="Culley D."/>
            <person name="Daum C."/>
            <person name="Ezra D."/>
            <person name="Gonzalez J."/>
            <person name="Henrissat B."/>
            <person name="Kuo A."/>
            <person name="Liang C."/>
            <person name="Lipzen A."/>
            <person name="Lutzoni F."/>
            <person name="Magnuson J."/>
            <person name="Mondo S."/>
            <person name="Nolan M."/>
            <person name="Ohm R."/>
            <person name="Pangilinan J."/>
            <person name="Park H.-J."/>
            <person name="Ramirez L."/>
            <person name="Alfaro M."/>
            <person name="Sun H."/>
            <person name="Tritt A."/>
            <person name="Yoshinaga Y."/>
            <person name="Zwiers L.-H."/>
            <person name="Turgeon B."/>
            <person name="Goodwin S."/>
            <person name="Spatafora J."/>
            <person name="Crous P."/>
            <person name="Grigoriev I."/>
        </authorList>
    </citation>
    <scope>NUCLEOTIDE SEQUENCE</scope>
    <source>
        <strain evidence="2">CBS 125425</strain>
    </source>
</reference>
<protein>
    <submittedName>
        <fullName evidence="2">Uncharacterized protein</fullName>
    </submittedName>
</protein>
<gene>
    <name evidence="2" type="ORF">EJ04DRAFT_530289</name>
</gene>
<keyword evidence="3" id="KW-1185">Reference proteome</keyword>
<organism evidence="2 3">
    <name type="scientific">Polyplosphaeria fusca</name>
    <dbReference type="NCBI Taxonomy" id="682080"/>
    <lineage>
        <taxon>Eukaryota</taxon>
        <taxon>Fungi</taxon>
        <taxon>Dikarya</taxon>
        <taxon>Ascomycota</taxon>
        <taxon>Pezizomycotina</taxon>
        <taxon>Dothideomycetes</taxon>
        <taxon>Pleosporomycetidae</taxon>
        <taxon>Pleosporales</taxon>
        <taxon>Tetraplosphaeriaceae</taxon>
        <taxon>Polyplosphaeria</taxon>
    </lineage>
</organism>
<evidence type="ECO:0000313" key="3">
    <source>
        <dbReference type="Proteomes" id="UP000799444"/>
    </source>
</evidence>
<accession>A0A9P4QFN5</accession>
<proteinExistence type="predicted"/>
<feature type="compositionally biased region" description="Basic and acidic residues" evidence="1">
    <location>
        <begin position="55"/>
        <end position="66"/>
    </location>
</feature>
<dbReference type="AlphaFoldDB" id="A0A9P4QFN5"/>
<comment type="caution">
    <text evidence="2">The sequence shown here is derived from an EMBL/GenBank/DDBJ whole genome shotgun (WGS) entry which is preliminary data.</text>
</comment>
<name>A0A9P4QFN5_9PLEO</name>
<evidence type="ECO:0000256" key="1">
    <source>
        <dbReference type="SAM" id="MobiDB-lite"/>
    </source>
</evidence>
<evidence type="ECO:0000313" key="2">
    <source>
        <dbReference type="EMBL" id="KAF2726422.1"/>
    </source>
</evidence>